<feature type="region of interest" description="Disordered" evidence="6">
    <location>
        <begin position="22"/>
        <end position="55"/>
    </location>
</feature>
<reference evidence="7 8" key="1">
    <citation type="submission" date="2014-03" db="EMBL/GenBank/DDBJ databases">
        <title>Genomics of Bifidobacteria.</title>
        <authorList>
            <person name="Ventura M."/>
            <person name="Milani C."/>
            <person name="Lugli G.A."/>
        </authorList>
    </citation>
    <scope>NUCLEOTIDE SEQUENCE [LARGE SCALE GENOMIC DNA]</scope>
    <source>
        <strain evidence="7 8">DSM 23969</strain>
    </source>
</reference>
<dbReference type="Pfam" id="PF03699">
    <property type="entry name" value="UPF0182"/>
    <property type="match status" value="1"/>
</dbReference>
<feature type="transmembrane region" description="Helical" evidence="5">
    <location>
        <begin position="337"/>
        <end position="357"/>
    </location>
</feature>
<dbReference type="AlphaFoldDB" id="A0A086ZR21"/>
<organism evidence="7 8">
    <name type="scientific">Bifidobacterium biavatii DSM 23969</name>
    <dbReference type="NCBI Taxonomy" id="1437608"/>
    <lineage>
        <taxon>Bacteria</taxon>
        <taxon>Bacillati</taxon>
        <taxon>Actinomycetota</taxon>
        <taxon>Actinomycetes</taxon>
        <taxon>Bifidobacteriales</taxon>
        <taxon>Bifidobacteriaceae</taxon>
        <taxon>Bifidobacterium</taxon>
    </lineage>
</organism>
<sequence>MGPIIRRTDIRCQSRARRWERCHHGGNAGNGTPKRYENTGKALGEDHSAPDDTLGDMSFFDAFGPLFDPDERPGASRRKAADDDPVILDVQADGDDASSYQAPDGDAGQPPRRPNNPRIARRPSQPKPSRGSAILIGVVAALAVIVGLFFGLAQFITDLMWYGQLGFQSVVWTQLGTKVGLWVAYALLMALTGFVSAMLAIRARPDSSDGSTIRLNGDVIEIGKGVASRTARRVAVVVSLIVGAVFGSQFNANWADVLLMFNAQPFGTTDPQFGLDNGFYVFVLPGLKLVVAAVSMLLFMGLLFSLVTHVLMGGVRFTMPVHGRGILDVTKRARRQIAVWFMLNMFAWAARQVIGVFTHLTEQGSRITGATYTTVNATIPVTFVMAAITVILGVFLGIWLMKSHALEGPAKPTVRAAAALKAWRVPVVAIASALVVSMVLTVVWPMLLQRFKVNPNAQEMESTYIQRNIKATQQAYGLDKVKVEQYQVTTKGESGALASEADTTAQIRLLDPQIVSPTFKQLQQSKQYYTFADTLAVDKYEVDGESQDTVIAARELDLDGLDNRNWVNDHTVYTHGYGVVAAYGNKVTADGQPKFFESGIPTQGKLTDSEKYEPRIYFSPNATEYSIVGAPEGTKSWEFDYPTGSEGATTTFKGDGGPSVGNIFSRLLYAIRFGSDQILFSDRVTSASQILYDRSPKTRVAKVAPYLTLDGRVYPAVVDGRVKWIVDGYTTSDAYPYSQMTDLGAATADSTTETSDTVQGLGSQQANYIRNSVKATVDAYDGSVDLYVWDTSDPVIKAWQRIFPGQYHQLSDISGDLMSHLRYPENLFKVQRELLAKYHVSSANQFFSGEDFWQTPVDPTESEAAQAKDILQPPYYLTLQTGGTNEPIFSLTSSYIPAGTSTREILTGFLSVDSDAGNEQGVIGANYGTIRLQELPKDSNVPGPGQAQNNFNADADVSKELNLLQSGSTNVVRGNLLTLPLGGGLVYVQPVYVKSSGSTSFPLLKKVLVAFGDQVGFADTLDEALDQVFGGDSGASAGDAENAAGGSGGATPGSGSTTSGGSDTSNGSSGTDKGNGTASGGSASGSGSASANADLKAALEDAAQAMKDSDAALKKGDWSAYGDAQKQLQEAINKALELEQQ</sequence>
<proteinExistence type="inferred from homology"/>
<evidence type="ECO:0000256" key="6">
    <source>
        <dbReference type="SAM" id="MobiDB-lite"/>
    </source>
</evidence>
<evidence type="ECO:0000256" key="5">
    <source>
        <dbReference type="HAMAP-Rule" id="MF_01600"/>
    </source>
</evidence>
<evidence type="ECO:0000256" key="1">
    <source>
        <dbReference type="ARBA" id="ARBA00022475"/>
    </source>
</evidence>
<comment type="subcellular location">
    <subcellularLocation>
        <location evidence="5">Cell membrane</location>
        <topology evidence="5">Multi-pass membrane protein</topology>
    </subcellularLocation>
</comment>
<feature type="transmembrane region" description="Helical" evidence="5">
    <location>
        <begin position="179"/>
        <end position="201"/>
    </location>
</feature>
<feature type="region of interest" description="Disordered" evidence="6">
    <location>
        <begin position="1032"/>
        <end position="1093"/>
    </location>
</feature>
<dbReference type="HAMAP" id="MF_01600">
    <property type="entry name" value="UPF0182"/>
    <property type="match status" value="1"/>
</dbReference>
<dbReference type="PANTHER" id="PTHR39344:SF1">
    <property type="entry name" value="UPF0182 PROTEIN SLL1060"/>
    <property type="match status" value="1"/>
</dbReference>
<feature type="region of interest" description="Disordered" evidence="6">
    <location>
        <begin position="94"/>
        <end position="129"/>
    </location>
</feature>
<keyword evidence="3 5" id="KW-1133">Transmembrane helix</keyword>
<dbReference type="InterPro" id="IPR005372">
    <property type="entry name" value="UPF0182"/>
</dbReference>
<evidence type="ECO:0000256" key="2">
    <source>
        <dbReference type="ARBA" id="ARBA00022692"/>
    </source>
</evidence>
<feature type="transmembrane region" description="Helical" evidence="5">
    <location>
        <begin position="234"/>
        <end position="252"/>
    </location>
</feature>
<dbReference type="Proteomes" id="UP000029108">
    <property type="component" value="Unassembled WGS sequence"/>
</dbReference>
<feature type="transmembrane region" description="Helical" evidence="5">
    <location>
        <begin position="422"/>
        <end position="447"/>
    </location>
</feature>
<feature type="transmembrane region" description="Helical" evidence="5">
    <location>
        <begin position="131"/>
        <end position="156"/>
    </location>
</feature>
<feature type="compositionally biased region" description="Low complexity" evidence="6">
    <location>
        <begin position="1053"/>
        <end position="1076"/>
    </location>
</feature>
<protein>
    <recommendedName>
        <fullName evidence="5">UPF0182 protein BBIA_1970</fullName>
    </recommendedName>
</protein>
<dbReference type="PANTHER" id="PTHR39344">
    <property type="entry name" value="UPF0182 PROTEIN SLL1060"/>
    <property type="match status" value="1"/>
</dbReference>
<accession>A0A086ZR21</accession>
<name>A0A086ZR21_9BIFI</name>
<dbReference type="EMBL" id="JGYN01000027">
    <property type="protein sequence ID" value="KFI48971.1"/>
    <property type="molecule type" value="Genomic_DNA"/>
</dbReference>
<dbReference type="eggNOG" id="COG1615">
    <property type="taxonomic scope" value="Bacteria"/>
</dbReference>
<feature type="transmembrane region" description="Helical" evidence="5">
    <location>
        <begin position="289"/>
        <end position="317"/>
    </location>
</feature>
<keyword evidence="4 5" id="KW-0472">Membrane</keyword>
<feature type="transmembrane region" description="Helical" evidence="5">
    <location>
        <begin position="377"/>
        <end position="401"/>
    </location>
</feature>
<evidence type="ECO:0000313" key="8">
    <source>
        <dbReference type="Proteomes" id="UP000029108"/>
    </source>
</evidence>
<evidence type="ECO:0000313" key="7">
    <source>
        <dbReference type="EMBL" id="KFI48971.1"/>
    </source>
</evidence>
<evidence type="ECO:0000256" key="3">
    <source>
        <dbReference type="ARBA" id="ARBA00022989"/>
    </source>
</evidence>
<keyword evidence="8" id="KW-1185">Reference proteome</keyword>
<dbReference type="GO" id="GO:0005576">
    <property type="term" value="C:extracellular region"/>
    <property type="evidence" value="ECO:0007669"/>
    <property type="project" value="TreeGrafter"/>
</dbReference>
<keyword evidence="2 5" id="KW-0812">Transmembrane</keyword>
<feature type="compositionally biased region" description="Basic and acidic residues" evidence="6">
    <location>
        <begin position="34"/>
        <end position="50"/>
    </location>
</feature>
<keyword evidence="1 5" id="KW-1003">Cell membrane</keyword>
<feature type="compositionally biased region" description="Low complexity" evidence="6">
    <location>
        <begin position="1034"/>
        <end position="1044"/>
    </location>
</feature>
<comment type="caution">
    <text evidence="7">The sequence shown here is derived from an EMBL/GenBank/DDBJ whole genome shotgun (WGS) entry which is preliminary data.</text>
</comment>
<comment type="similarity">
    <text evidence="5">Belongs to the UPF0182 family.</text>
</comment>
<gene>
    <name evidence="7" type="ORF">BBIA_1970</name>
</gene>
<evidence type="ECO:0000256" key="4">
    <source>
        <dbReference type="ARBA" id="ARBA00023136"/>
    </source>
</evidence>
<dbReference type="GO" id="GO:0005886">
    <property type="term" value="C:plasma membrane"/>
    <property type="evidence" value="ECO:0007669"/>
    <property type="project" value="UniProtKB-SubCell"/>
</dbReference>